<organism evidence="3 4">
    <name type="scientific">Pelagicoccus enzymogenes</name>
    <dbReference type="NCBI Taxonomy" id="2773457"/>
    <lineage>
        <taxon>Bacteria</taxon>
        <taxon>Pseudomonadati</taxon>
        <taxon>Verrucomicrobiota</taxon>
        <taxon>Opitutia</taxon>
        <taxon>Puniceicoccales</taxon>
        <taxon>Pelagicoccaceae</taxon>
        <taxon>Pelagicoccus</taxon>
    </lineage>
</organism>
<dbReference type="PANTHER" id="PTHR43249:SF1">
    <property type="entry name" value="D-GLUCOSIDE 3-DEHYDROGENASE"/>
    <property type="match status" value="1"/>
</dbReference>
<evidence type="ECO:0000313" key="4">
    <source>
        <dbReference type="Proteomes" id="UP000622317"/>
    </source>
</evidence>
<evidence type="ECO:0000313" key="3">
    <source>
        <dbReference type="EMBL" id="MBD5778568.1"/>
    </source>
</evidence>
<dbReference type="InterPro" id="IPR055170">
    <property type="entry name" value="GFO_IDH_MocA-like_dom"/>
</dbReference>
<sequence>MIKAALIGVSSYGRVHLRMIDHMVAKGRLELVAATVINQEEEAELCAKLEAGGCQLFRDYKEMLAAWNGRLDLCMIPTPIFLHEDMTLDALDAGANVLIEKPLAPELSACRRIAERAEKRGRFVAVGFQKMHCPATRRIKRDLLSGVLGELREIRGITLWPRGLDYFSRNAWAGRLRAGDSLVLDSPVSNAAAHFLHLMLYWAGADLNEVASIAETLRAETFRANDIENFDTACLRGTTKEGVPVTFVASHACRQTVNPTIRIVGSKGEIEWIKDEAAYYRVDGEAERTVALSGDEEEVRAMIEAIVCRIEGTAADLCEPEQAIPHTEVVETLYREVETQTVAEEFIEEIETAEGRFRVVKGLEEAAVNAFERGALFSEVGVRWDAGKPLPLRK</sequence>
<dbReference type="Pfam" id="PF22725">
    <property type="entry name" value="GFO_IDH_MocA_C3"/>
    <property type="match status" value="1"/>
</dbReference>
<name>A0A927F557_9BACT</name>
<keyword evidence="4" id="KW-1185">Reference proteome</keyword>
<feature type="domain" description="Gfo/Idh/MocA-like oxidoreductase N-terminal" evidence="1">
    <location>
        <begin position="2"/>
        <end position="128"/>
    </location>
</feature>
<dbReference type="AlphaFoldDB" id="A0A927F557"/>
<dbReference type="Gene3D" id="3.40.50.720">
    <property type="entry name" value="NAD(P)-binding Rossmann-like Domain"/>
    <property type="match status" value="1"/>
</dbReference>
<comment type="caution">
    <text evidence="3">The sequence shown here is derived from an EMBL/GenBank/DDBJ whole genome shotgun (WGS) entry which is preliminary data.</text>
</comment>
<dbReference type="RefSeq" id="WP_191615704.1">
    <property type="nucleotide sequence ID" value="NZ_JACYFG010000006.1"/>
</dbReference>
<gene>
    <name evidence="3" type="ORF">IEN85_03630</name>
</gene>
<dbReference type="Pfam" id="PF01408">
    <property type="entry name" value="GFO_IDH_MocA"/>
    <property type="match status" value="1"/>
</dbReference>
<dbReference type="SUPFAM" id="SSF51735">
    <property type="entry name" value="NAD(P)-binding Rossmann-fold domains"/>
    <property type="match status" value="1"/>
</dbReference>
<dbReference type="EMBL" id="JACYFG010000006">
    <property type="protein sequence ID" value="MBD5778568.1"/>
    <property type="molecule type" value="Genomic_DNA"/>
</dbReference>
<accession>A0A927F557</accession>
<dbReference type="SUPFAM" id="SSF55347">
    <property type="entry name" value="Glyceraldehyde-3-phosphate dehydrogenase-like, C-terminal domain"/>
    <property type="match status" value="1"/>
</dbReference>
<evidence type="ECO:0000259" key="2">
    <source>
        <dbReference type="Pfam" id="PF22725"/>
    </source>
</evidence>
<dbReference type="Proteomes" id="UP000622317">
    <property type="component" value="Unassembled WGS sequence"/>
</dbReference>
<dbReference type="InterPro" id="IPR052515">
    <property type="entry name" value="Gfo/Idh/MocA_Oxidoreductase"/>
</dbReference>
<proteinExistence type="predicted"/>
<feature type="domain" description="GFO/IDH/MocA-like oxidoreductase" evidence="2">
    <location>
        <begin position="137"/>
        <end position="271"/>
    </location>
</feature>
<dbReference type="InterPro" id="IPR000683">
    <property type="entry name" value="Gfo/Idh/MocA-like_OxRdtase_N"/>
</dbReference>
<dbReference type="PANTHER" id="PTHR43249">
    <property type="entry name" value="UDP-N-ACETYL-2-AMINO-2-DEOXY-D-GLUCURONATE OXIDASE"/>
    <property type="match status" value="1"/>
</dbReference>
<dbReference type="GO" id="GO:0000166">
    <property type="term" value="F:nucleotide binding"/>
    <property type="evidence" value="ECO:0007669"/>
    <property type="project" value="InterPro"/>
</dbReference>
<dbReference type="Gene3D" id="3.30.360.10">
    <property type="entry name" value="Dihydrodipicolinate Reductase, domain 2"/>
    <property type="match status" value="1"/>
</dbReference>
<reference evidence="3" key="1">
    <citation type="submission" date="2020-09" db="EMBL/GenBank/DDBJ databases">
        <title>Pelagicoccus enzymogenes sp. nov. with an EPS production, isolated from marine sediment.</title>
        <authorList>
            <person name="Feng X."/>
        </authorList>
    </citation>
    <scope>NUCLEOTIDE SEQUENCE</scope>
    <source>
        <strain evidence="3">NFK12</strain>
    </source>
</reference>
<dbReference type="InterPro" id="IPR036291">
    <property type="entry name" value="NAD(P)-bd_dom_sf"/>
</dbReference>
<protein>
    <submittedName>
        <fullName evidence="3">Gfo/Idh/MocA family oxidoreductase</fullName>
    </submittedName>
</protein>
<evidence type="ECO:0000259" key="1">
    <source>
        <dbReference type="Pfam" id="PF01408"/>
    </source>
</evidence>